<name>A0A923MGT9_9FIRM</name>
<proteinExistence type="predicted"/>
<comment type="caution">
    <text evidence="4">The sequence shown here is derived from an EMBL/GenBank/DDBJ whole genome shotgun (WGS) entry which is preliminary data.</text>
</comment>
<keyword evidence="5" id="KW-1185">Reference proteome</keyword>
<feature type="region of interest" description="Disordered" evidence="1">
    <location>
        <begin position="191"/>
        <end position="216"/>
    </location>
</feature>
<dbReference type="InterPro" id="IPR039564">
    <property type="entry name" value="Peptidase_C39-like"/>
</dbReference>
<evidence type="ECO:0000259" key="3">
    <source>
        <dbReference type="Pfam" id="PF13529"/>
    </source>
</evidence>
<feature type="domain" description="Peptidase C39-like" evidence="3">
    <location>
        <begin position="292"/>
        <end position="425"/>
    </location>
</feature>
<organism evidence="4 5">
    <name type="scientific">Dysosmobacter segnis</name>
    <dbReference type="NCBI Taxonomy" id="2763042"/>
    <lineage>
        <taxon>Bacteria</taxon>
        <taxon>Bacillati</taxon>
        <taxon>Bacillota</taxon>
        <taxon>Clostridia</taxon>
        <taxon>Eubacteriales</taxon>
        <taxon>Oscillospiraceae</taxon>
        <taxon>Dysosmobacter</taxon>
    </lineage>
</organism>
<accession>A0A923MGT9</accession>
<evidence type="ECO:0000313" key="4">
    <source>
        <dbReference type="EMBL" id="MBC5770073.1"/>
    </source>
</evidence>
<gene>
    <name evidence="4" type="ORF">H8Z83_06990</name>
</gene>
<keyword evidence="2" id="KW-1133">Transmembrane helix</keyword>
<keyword evidence="2" id="KW-0472">Membrane</keyword>
<evidence type="ECO:0000256" key="2">
    <source>
        <dbReference type="SAM" id="Phobius"/>
    </source>
</evidence>
<dbReference type="Pfam" id="PF13529">
    <property type="entry name" value="Peptidase_C39_2"/>
    <property type="match status" value="1"/>
</dbReference>
<dbReference type="EMBL" id="JACOQI010000005">
    <property type="protein sequence ID" value="MBC5770073.1"/>
    <property type="molecule type" value="Genomic_DNA"/>
</dbReference>
<evidence type="ECO:0000313" key="5">
    <source>
        <dbReference type="Proteomes" id="UP000620327"/>
    </source>
</evidence>
<protein>
    <submittedName>
        <fullName evidence="4">C39 family peptidase</fullName>
    </submittedName>
</protein>
<dbReference type="Gene3D" id="3.90.70.10">
    <property type="entry name" value="Cysteine proteinases"/>
    <property type="match status" value="1"/>
</dbReference>
<reference evidence="4" key="1">
    <citation type="submission" date="2020-08" db="EMBL/GenBank/DDBJ databases">
        <title>Genome public.</title>
        <authorList>
            <person name="Liu C."/>
            <person name="Sun Q."/>
        </authorList>
    </citation>
    <scope>NUCLEOTIDE SEQUENCE</scope>
    <source>
        <strain evidence="4">BX15</strain>
    </source>
</reference>
<dbReference type="AlphaFoldDB" id="A0A923MGT9"/>
<sequence>MSEENRQQQSSAESTVAGAAKTGKAIASIAKGAATGGAHGAAVEAAKSSKKWIIPIVAVILLPVLIIAMLPSVIFGSLFGDGTDTPNGISDDTVLVQNLADINSGISMILSEGLNDVLARIDSDFAASGCDSKEVNNPFGSDVVFNANAIVSQYCAYKDTDATSISKDDMESLLAANKDKLYSFTYTDEVREVPSEPEAESTETVAPDTTTEEPPEPTYETIRVYTISYNGEAYFADQVFHLSDDQKLLASQYAQNLTVLLGDGVYQGLSETEFSALGLSYDGVIFSDGETQVVYYNQLDERWKYELYGTDTIGGYACGPTAMSIVVSSLTSETVNPPHMAQWAYENGYWCSGNGSYHSLIPGAAEAWGLSVEGCTATEPQRIVDALADGKLVVAIMTKGHFTSSGHFIVLRGCTADGKILVADPSSYKRSEKSWDMSIILNEASKRAGSGGPFWIIGN</sequence>
<feature type="transmembrane region" description="Helical" evidence="2">
    <location>
        <begin position="52"/>
        <end position="79"/>
    </location>
</feature>
<keyword evidence="2" id="KW-0812">Transmembrane</keyword>
<dbReference type="Proteomes" id="UP000620327">
    <property type="component" value="Unassembled WGS sequence"/>
</dbReference>
<evidence type="ECO:0000256" key="1">
    <source>
        <dbReference type="SAM" id="MobiDB-lite"/>
    </source>
</evidence>
<dbReference type="RefSeq" id="WP_187014370.1">
    <property type="nucleotide sequence ID" value="NZ_JACOQI010000005.1"/>
</dbReference>